<dbReference type="PIRSF" id="PIRSF001438">
    <property type="entry name" value="4pyrrol_synth_OHMeBilane_synth"/>
    <property type="match status" value="1"/>
</dbReference>
<dbReference type="GO" id="GO:0004418">
    <property type="term" value="F:hydroxymethylbilane synthase activity"/>
    <property type="evidence" value="ECO:0007669"/>
    <property type="project" value="UniProtKB-EC"/>
</dbReference>
<comment type="similarity">
    <text evidence="3">Belongs to the HMBS family.</text>
</comment>
<dbReference type="PANTHER" id="PTHR11557">
    <property type="entry name" value="PORPHOBILINOGEN DEAMINASE"/>
    <property type="match status" value="1"/>
</dbReference>
<evidence type="ECO:0000259" key="9">
    <source>
        <dbReference type="Pfam" id="PF03900"/>
    </source>
</evidence>
<dbReference type="InterPro" id="IPR036803">
    <property type="entry name" value="Porphobilinogen_deaminase_C_sf"/>
</dbReference>
<keyword evidence="6" id="KW-0627">Porphyrin biosynthesis</keyword>
<dbReference type="Pfam" id="PF01379">
    <property type="entry name" value="Porphobil_deam"/>
    <property type="match status" value="1"/>
</dbReference>
<dbReference type="PANTHER" id="PTHR11557:SF0">
    <property type="entry name" value="PORPHOBILINOGEN DEAMINASE"/>
    <property type="match status" value="1"/>
</dbReference>
<dbReference type="EC" id="2.5.1.61" evidence="4"/>
<feature type="domain" description="Porphobilinogen deaminase N-terminal" evidence="8">
    <location>
        <begin position="19"/>
        <end position="227"/>
    </location>
</feature>
<comment type="pathway">
    <text evidence="2">Porphyrin-containing compound metabolism; protoporphyrin-IX biosynthesis; coproporphyrinogen-III from 5-aminolevulinate: step 2/4.</text>
</comment>
<reference evidence="10 11" key="1">
    <citation type="submission" date="2022-07" db="EMBL/GenBank/DDBJ databases">
        <title>Genome-wide signatures of adaptation to extreme environments.</title>
        <authorList>
            <person name="Cho C.H."/>
            <person name="Yoon H.S."/>
        </authorList>
    </citation>
    <scope>NUCLEOTIDE SEQUENCE [LARGE SCALE GENOMIC DNA]</scope>
    <source>
        <strain evidence="10 11">DBV 063 E5</strain>
    </source>
</reference>
<dbReference type="EMBL" id="JANCYW010000001">
    <property type="protein sequence ID" value="KAK4534012.1"/>
    <property type="molecule type" value="Genomic_DNA"/>
</dbReference>
<dbReference type="SUPFAM" id="SSF53850">
    <property type="entry name" value="Periplasmic binding protein-like II"/>
    <property type="match status" value="1"/>
</dbReference>
<protein>
    <recommendedName>
        <fullName evidence="4">hydroxymethylbilane synthase</fullName>
        <ecNumber evidence="4">2.5.1.61</ecNumber>
    </recommendedName>
    <alternativeName>
        <fullName evidence="7">Hydroxymethylbilane synthase</fullName>
    </alternativeName>
</protein>
<evidence type="ECO:0000256" key="7">
    <source>
        <dbReference type="ARBA" id="ARBA00033064"/>
    </source>
</evidence>
<comment type="caution">
    <text evidence="10">The sequence shown here is derived from an EMBL/GenBank/DDBJ whole genome shotgun (WGS) entry which is preliminary data.</text>
</comment>
<dbReference type="Gene3D" id="3.30.160.40">
    <property type="entry name" value="Porphobilinogen deaminase, C-terminal domain"/>
    <property type="match status" value="1"/>
</dbReference>
<evidence type="ECO:0000256" key="1">
    <source>
        <dbReference type="ARBA" id="ARBA00001916"/>
    </source>
</evidence>
<evidence type="ECO:0000256" key="3">
    <source>
        <dbReference type="ARBA" id="ARBA00005638"/>
    </source>
</evidence>
<dbReference type="AlphaFoldDB" id="A0AAV9INT1"/>
<dbReference type="InterPro" id="IPR000860">
    <property type="entry name" value="HemC"/>
</dbReference>
<organism evidence="10 11">
    <name type="scientific">Cyanidium caldarium</name>
    <name type="common">Red alga</name>
    <dbReference type="NCBI Taxonomy" id="2771"/>
    <lineage>
        <taxon>Eukaryota</taxon>
        <taxon>Rhodophyta</taxon>
        <taxon>Bangiophyceae</taxon>
        <taxon>Cyanidiales</taxon>
        <taxon>Cyanidiaceae</taxon>
        <taxon>Cyanidium</taxon>
    </lineage>
</organism>
<gene>
    <name evidence="10" type="ORF">CDCA_CDCA01G0037</name>
</gene>
<dbReference type="Gene3D" id="3.40.190.10">
    <property type="entry name" value="Periplasmic binding protein-like II"/>
    <property type="match status" value="2"/>
</dbReference>
<dbReference type="InterPro" id="IPR022418">
    <property type="entry name" value="Porphobilinogen_deaminase_C"/>
</dbReference>
<evidence type="ECO:0000256" key="6">
    <source>
        <dbReference type="ARBA" id="ARBA00023244"/>
    </source>
</evidence>
<evidence type="ECO:0000259" key="8">
    <source>
        <dbReference type="Pfam" id="PF01379"/>
    </source>
</evidence>
<evidence type="ECO:0000313" key="11">
    <source>
        <dbReference type="Proteomes" id="UP001301350"/>
    </source>
</evidence>
<keyword evidence="11" id="KW-1185">Reference proteome</keyword>
<dbReference type="SUPFAM" id="SSF54782">
    <property type="entry name" value="Porphobilinogen deaminase (hydroxymethylbilane synthase), C-terminal domain"/>
    <property type="match status" value="1"/>
</dbReference>
<dbReference type="GO" id="GO:0006783">
    <property type="term" value="P:heme biosynthetic process"/>
    <property type="evidence" value="ECO:0007669"/>
    <property type="project" value="TreeGrafter"/>
</dbReference>
<dbReference type="NCBIfam" id="TIGR00212">
    <property type="entry name" value="hemC"/>
    <property type="match status" value="1"/>
</dbReference>
<dbReference type="GO" id="GO:0005737">
    <property type="term" value="C:cytoplasm"/>
    <property type="evidence" value="ECO:0007669"/>
    <property type="project" value="TreeGrafter"/>
</dbReference>
<comment type="cofactor">
    <cofactor evidence="1">
        <name>dipyrromethane</name>
        <dbReference type="ChEBI" id="CHEBI:60342"/>
    </cofactor>
</comment>
<evidence type="ECO:0000313" key="10">
    <source>
        <dbReference type="EMBL" id="KAK4534012.1"/>
    </source>
</evidence>
<dbReference type="InterPro" id="IPR022417">
    <property type="entry name" value="Porphobilin_deaminase_N"/>
</dbReference>
<sequence>MTRHPPGSSPKRQSHPARVVIGTRGSPLALAQAHETKRLLHKHHQELRDDAAVAIEVIHTTGDIVLDRALSELGGKGLFTREIDEAQLRGDVDIAVHSMKDVPTFLAPGLELPCMLPREDTRDVFVSRKATALAQLPPGSVVGSSSLRRQSQILAQYPHLRVVNFRGNVQTRLRKLDEGVVDATMLALAGLKRMQMQDCATAILDMNEMLPAVSQGAIGITVRADDSVSRAFLQPLTCARTQLCVEAERAFLAQLDGSCRTPIAGQAVIEQQPVERLHFRGLVATPDGQQLYRTERECALEDAIRVCAEAGAELKARVGPEFYALVVDYVQEQEREARARKQSRAGSS</sequence>
<dbReference type="HAMAP" id="MF_00260">
    <property type="entry name" value="Porphobil_deam"/>
    <property type="match status" value="1"/>
</dbReference>
<keyword evidence="5" id="KW-0808">Transferase</keyword>
<evidence type="ECO:0000256" key="5">
    <source>
        <dbReference type="ARBA" id="ARBA00022679"/>
    </source>
</evidence>
<dbReference type="InterPro" id="IPR022419">
    <property type="entry name" value="Porphobilin_deaminase_cofac_BS"/>
</dbReference>
<dbReference type="PROSITE" id="PS00533">
    <property type="entry name" value="PORPHOBILINOGEN_DEAM"/>
    <property type="match status" value="1"/>
</dbReference>
<dbReference type="Proteomes" id="UP001301350">
    <property type="component" value="Unassembled WGS sequence"/>
</dbReference>
<dbReference type="PRINTS" id="PR00151">
    <property type="entry name" value="PORPHBDMNASE"/>
</dbReference>
<evidence type="ECO:0000256" key="2">
    <source>
        <dbReference type="ARBA" id="ARBA00004735"/>
    </source>
</evidence>
<accession>A0AAV9INT1</accession>
<feature type="domain" description="Porphobilinogen deaminase C-terminal" evidence="9">
    <location>
        <begin position="243"/>
        <end position="315"/>
    </location>
</feature>
<proteinExistence type="inferred from homology"/>
<evidence type="ECO:0000256" key="4">
    <source>
        <dbReference type="ARBA" id="ARBA00012655"/>
    </source>
</evidence>
<dbReference type="FunFam" id="3.40.190.10:FF:000101">
    <property type="entry name" value="Porphobilinogen deaminase, chloroplastic"/>
    <property type="match status" value="1"/>
</dbReference>
<name>A0AAV9INT1_CYACA</name>
<dbReference type="Pfam" id="PF03900">
    <property type="entry name" value="Porphobil_deamC"/>
    <property type="match status" value="1"/>
</dbReference>